<evidence type="ECO:0008006" key="4">
    <source>
        <dbReference type="Google" id="ProtNLM"/>
    </source>
</evidence>
<sequence length="498" mass="53881">MSDSSRKNSSKTSSSKKDSSKSVSTPTVSGDMDQILAETLSMDVAGLLSPSGAPAPSMVLPDSEWLNTVDVSSIQDRLTSSLYDPFTPNPNPFLLEVDGVANDTTNSLSYFDPIESAELPTFSSPLLQSRPPPVDEPPVGIRNWSNDAADAKGYTDGHDCNLLTMLQASRFSDFAKSLSTGPARNASASICKASRDPDNSDMVILGTSERLATSHVVMAVNAGLLLSTSDPDADALIQSVDSCPAHVRELHWISSGRVIVAHDSSASVYQVSNRFELRKQSTLIWAHTDEIRELAFNPSDVSKFAAGGFDQILSLNDLGAGTKCTVTAVRLDEVIGSVGWPEFDLHSVTATTDDGRFFQFDNRTSMRKASLFIDAQKLQLYTHSLYLPNLVLLGFGDGEIMQVDTRMMSFVTGTRDPFVESIGDITPHSSGRTLLVTGESDVSLWSVDVSGADARIWSHCNMTKGDAMYTNAIFGSRHDIVIKTDQLGYLGVYQHDLI</sequence>
<name>A0A3P3XYY4_PLABS</name>
<dbReference type="InterPro" id="IPR036322">
    <property type="entry name" value="WD40_repeat_dom_sf"/>
</dbReference>
<reference evidence="2 3" key="1">
    <citation type="submission" date="2018-03" db="EMBL/GenBank/DDBJ databases">
        <authorList>
            <person name="Fogelqvist J."/>
        </authorList>
    </citation>
    <scope>NUCLEOTIDE SEQUENCE [LARGE SCALE GENOMIC DNA]</scope>
</reference>
<dbReference type="InterPro" id="IPR015943">
    <property type="entry name" value="WD40/YVTN_repeat-like_dom_sf"/>
</dbReference>
<evidence type="ECO:0000256" key="1">
    <source>
        <dbReference type="SAM" id="MobiDB-lite"/>
    </source>
</evidence>
<evidence type="ECO:0000313" key="3">
    <source>
        <dbReference type="Proteomes" id="UP000290189"/>
    </source>
</evidence>
<dbReference type="EMBL" id="OVEO01000001">
    <property type="protein sequence ID" value="SPQ93161.1"/>
    <property type="molecule type" value="Genomic_DNA"/>
</dbReference>
<dbReference type="SUPFAM" id="SSF50978">
    <property type="entry name" value="WD40 repeat-like"/>
    <property type="match status" value="1"/>
</dbReference>
<feature type="region of interest" description="Disordered" evidence="1">
    <location>
        <begin position="1"/>
        <end position="34"/>
    </location>
</feature>
<dbReference type="AlphaFoldDB" id="A0A3P3XYY4"/>
<accession>A0A3P3XYY4</accession>
<dbReference type="Proteomes" id="UP000290189">
    <property type="component" value="Unassembled WGS sequence"/>
</dbReference>
<geneLocation type="mitochondrion" evidence="2"/>
<dbReference type="Gene3D" id="2.130.10.10">
    <property type="entry name" value="YVTN repeat-like/Quinoprotein amine dehydrogenase"/>
    <property type="match status" value="1"/>
</dbReference>
<proteinExistence type="predicted"/>
<gene>
    <name evidence="2" type="ORF">PLBR_LOCUS376</name>
</gene>
<organism evidence="2 3">
    <name type="scientific">Plasmodiophora brassicae</name>
    <name type="common">Clubroot disease agent</name>
    <dbReference type="NCBI Taxonomy" id="37360"/>
    <lineage>
        <taxon>Eukaryota</taxon>
        <taxon>Sar</taxon>
        <taxon>Rhizaria</taxon>
        <taxon>Endomyxa</taxon>
        <taxon>Phytomyxea</taxon>
        <taxon>Plasmodiophorida</taxon>
        <taxon>Plasmodiophoridae</taxon>
        <taxon>Plasmodiophora</taxon>
    </lineage>
</organism>
<protein>
    <recommendedName>
        <fullName evidence="4">Anaphase-promoting complex subunit 4 WD40 domain-containing protein</fullName>
    </recommendedName>
</protein>
<keyword evidence="2" id="KW-0496">Mitochondrion</keyword>
<evidence type="ECO:0000313" key="2">
    <source>
        <dbReference type="EMBL" id="SPQ93161.1"/>
    </source>
</evidence>